<reference evidence="1" key="1">
    <citation type="journal article" date="2014" name="Front. Microbiol.">
        <title>High frequency of phylogenetically diverse reductive dehalogenase-homologous genes in deep subseafloor sedimentary metagenomes.</title>
        <authorList>
            <person name="Kawai M."/>
            <person name="Futagami T."/>
            <person name="Toyoda A."/>
            <person name="Takaki Y."/>
            <person name="Nishi S."/>
            <person name="Hori S."/>
            <person name="Arai W."/>
            <person name="Tsubouchi T."/>
            <person name="Morono Y."/>
            <person name="Uchiyama I."/>
            <person name="Ito T."/>
            <person name="Fujiyama A."/>
            <person name="Inagaki F."/>
            <person name="Takami H."/>
        </authorList>
    </citation>
    <scope>NUCLEOTIDE SEQUENCE</scope>
    <source>
        <strain evidence="1">Expedition CK06-06</strain>
    </source>
</reference>
<organism evidence="1">
    <name type="scientific">marine sediment metagenome</name>
    <dbReference type="NCBI Taxonomy" id="412755"/>
    <lineage>
        <taxon>unclassified sequences</taxon>
        <taxon>metagenomes</taxon>
        <taxon>ecological metagenomes</taxon>
    </lineage>
</organism>
<evidence type="ECO:0000313" key="1">
    <source>
        <dbReference type="EMBL" id="GAI14561.1"/>
    </source>
</evidence>
<comment type="caution">
    <text evidence="1">The sequence shown here is derived from an EMBL/GenBank/DDBJ whole genome shotgun (WGS) entry which is preliminary data.</text>
</comment>
<dbReference type="EMBL" id="BARV01006564">
    <property type="protein sequence ID" value="GAI14561.1"/>
    <property type="molecule type" value="Genomic_DNA"/>
</dbReference>
<dbReference type="AlphaFoldDB" id="X1M902"/>
<name>X1M902_9ZZZZ</name>
<gene>
    <name evidence="1" type="ORF">S06H3_13441</name>
</gene>
<sequence>MDRNTLIREGKHTEFWKIICEEIDRRIEGARNQLETQSNTEMVKRLQFAIGISREFKKLPDDILRRLRPQGEKRG</sequence>
<protein>
    <submittedName>
        <fullName evidence="1">Uncharacterized protein</fullName>
    </submittedName>
</protein>
<proteinExistence type="predicted"/>
<accession>X1M902</accession>